<evidence type="ECO:0000313" key="3">
    <source>
        <dbReference type="Proteomes" id="UP001065265"/>
    </source>
</evidence>
<reference evidence="2" key="1">
    <citation type="submission" date="2022-02" db="EMBL/GenBank/DDBJ databases">
        <title>Qipengyuania spongiae sp. nov., isolated from marine sponge.</title>
        <authorList>
            <person name="Li Z."/>
            <person name="Zhang M."/>
        </authorList>
    </citation>
    <scope>NUCLEOTIDE SEQUENCE</scope>
    <source>
        <strain evidence="2">PHS-Z21</strain>
    </source>
</reference>
<evidence type="ECO:0000313" key="2">
    <source>
        <dbReference type="EMBL" id="UVI39144.1"/>
    </source>
</evidence>
<dbReference type="RefSeq" id="WP_265558326.1">
    <property type="nucleotide sequence ID" value="NZ_CP092471.1"/>
</dbReference>
<dbReference type="EMBL" id="CP092471">
    <property type="protein sequence ID" value="UVI39144.1"/>
    <property type="molecule type" value="Genomic_DNA"/>
</dbReference>
<gene>
    <name evidence="2" type="ORF">L1F33_13065</name>
</gene>
<proteinExistence type="predicted"/>
<dbReference type="Pfam" id="PF07007">
    <property type="entry name" value="LprI"/>
    <property type="match status" value="1"/>
</dbReference>
<dbReference type="InterPro" id="IPR009739">
    <property type="entry name" value="LprI-like_N"/>
</dbReference>
<dbReference type="PANTHER" id="PTHR39176:SF1">
    <property type="entry name" value="PERIPLASMIC PROTEIN"/>
    <property type="match status" value="1"/>
</dbReference>
<dbReference type="PANTHER" id="PTHR39176">
    <property type="entry name" value="PERIPLASMIC PROTEIN-RELATED"/>
    <property type="match status" value="1"/>
</dbReference>
<keyword evidence="3" id="KW-1185">Reference proteome</keyword>
<dbReference type="Proteomes" id="UP001065265">
    <property type="component" value="Chromosome"/>
</dbReference>
<evidence type="ECO:0000259" key="1">
    <source>
        <dbReference type="Pfam" id="PF07007"/>
    </source>
</evidence>
<organism evidence="2 3">
    <name type="scientific">Qipengyuania spongiae</name>
    <dbReference type="NCBI Taxonomy" id="2909673"/>
    <lineage>
        <taxon>Bacteria</taxon>
        <taxon>Pseudomonadati</taxon>
        <taxon>Pseudomonadota</taxon>
        <taxon>Alphaproteobacteria</taxon>
        <taxon>Sphingomonadales</taxon>
        <taxon>Erythrobacteraceae</taxon>
        <taxon>Qipengyuania</taxon>
    </lineage>
</organism>
<feature type="domain" description="Lysozyme inhibitor LprI-like N-terminal" evidence="1">
    <location>
        <begin position="23"/>
        <end position="124"/>
    </location>
</feature>
<protein>
    <submittedName>
        <fullName evidence="2">Lysozyme inhibitor LprI family protein</fullName>
    </submittedName>
</protein>
<name>A0ABY5T0W0_9SPHN</name>
<dbReference type="Gene3D" id="1.20.1270.180">
    <property type="match status" value="1"/>
</dbReference>
<accession>A0ABY5T0W0</accession>
<sequence>MILTALLLMQAAAQAPQRAVDCTDAITQTDMNICAAREYEAADDTMNTQWKKTLASMQKRDDANTSRSGGFGYVAALRASQRAWLTFRDRQCVLEGGRYAGGSMQPLERATCLAKLTRARTAQLKNLIWEN</sequence>